<dbReference type="OrthoDB" id="7949978at2"/>
<dbReference type="AlphaFoldDB" id="A0A1W6ZVV7"/>
<dbReference type="Proteomes" id="UP000194137">
    <property type="component" value="Chromosome"/>
</dbReference>
<protein>
    <submittedName>
        <fullName evidence="1">Uncharacterized protein</fullName>
    </submittedName>
</protein>
<name>A0A1W6ZVV7_9HYPH</name>
<accession>A0A1W6ZVV7</accession>
<gene>
    <name evidence="1" type="ORF">CAK95_18660</name>
</gene>
<dbReference type="GO" id="GO:0042597">
    <property type="term" value="C:periplasmic space"/>
    <property type="evidence" value="ECO:0007669"/>
    <property type="project" value="InterPro"/>
</dbReference>
<dbReference type="InterPro" id="IPR012899">
    <property type="entry name" value="LTXXQ"/>
</dbReference>
<proteinExistence type="predicted"/>
<dbReference type="Pfam" id="PF07813">
    <property type="entry name" value="LTXXQ"/>
    <property type="match status" value="1"/>
</dbReference>
<evidence type="ECO:0000313" key="1">
    <source>
        <dbReference type="EMBL" id="ARQ00885.1"/>
    </source>
</evidence>
<organism evidence="1 2">
    <name type="scientific">Pseudorhodoplanes sinuspersici</name>
    <dbReference type="NCBI Taxonomy" id="1235591"/>
    <lineage>
        <taxon>Bacteria</taxon>
        <taxon>Pseudomonadati</taxon>
        <taxon>Pseudomonadota</taxon>
        <taxon>Alphaproteobacteria</taxon>
        <taxon>Hyphomicrobiales</taxon>
        <taxon>Pseudorhodoplanes</taxon>
    </lineage>
</organism>
<evidence type="ECO:0000313" key="2">
    <source>
        <dbReference type="Proteomes" id="UP000194137"/>
    </source>
</evidence>
<dbReference type="STRING" id="1235591.CAK95_18660"/>
<reference evidence="1 2" key="1">
    <citation type="submission" date="2017-05" db="EMBL/GenBank/DDBJ databases">
        <title>Full genome sequence of Pseudorhodoplanes sinuspersici.</title>
        <authorList>
            <person name="Dastgheib S.M.M."/>
            <person name="Shavandi M."/>
            <person name="Tirandaz H."/>
        </authorList>
    </citation>
    <scope>NUCLEOTIDE SEQUENCE [LARGE SCALE GENOMIC DNA]</scope>
    <source>
        <strain evidence="1 2">RIPI110</strain>
    </source>
</reference>
<keyword evidence="2" id="KW-1185">Reference proteome</keyword>
<dbReference type="KEGG" id="psin:CAK95_18660"/>
<dbReference type="EMBL" id="CP021112">
    <property type="protein sequence ID" value="ARQ00885.1"/>
    <property type="molecule type" value="Genomic_DNA"/>
</dbReference>
<sequence>MTNRFRICLGIFVSTVLLNLAPVAAQPMRGPGGPGGQGFDGGFGPGMMMGPGMMRGRGMHGRMCGGPGGLGFSAWRIKAIEQALKPDDTQRTKLSELEAASAKAAEMIRDACPTEFPATPTARLEIMEKRMEASLQAVKLVRPAFDAFYNSLNDEQKAKLNANAPGSRHFWRWRDNW</sequence>
<dbReference type="RefSeq" id="WP_086089280.1">
    <property type="nucleotide sequence ID" value="NZ_CP021112.1"/>
</dbReference>